<evidence type="ECO:0000313" key="2">
    <source>
        <dbReference type="Proteomes" id="UP000055024"/>
    </source>
</evidence>
<dbReference type="Proteomes" id="UP000055024">
    <property type="component" value="Unassembled WGS sequence"/>
</dbReference>
<organism evidence="1 2">
    <name type="scientific">Trichinella zimbabwensis</name>
    <dbReference type="NCBI Taxonomy" id="268475"/>
    <lineage>
        <taxon>Eukaryota</taxon>
        <taxon>Metazoa</taxon>
        <taxon>Ecdysozoa</taxon>
        <taxon>Nematoda</taxon>
        <taxon>Enoplea</taxon>
        <taxon>Dorylaimia</taxon>
        <taxon>Trichinellida</taxon>
        <taxon>Trichinellidae</taxon>
        <taxon>Trichinella</taxon>
    </lineage>
</organism>
<dbReference type="EMBL" id="JYDP01000352">
    <property type="protein sequence ID" value="KRZ01011.1"/>
    <property type="molecule type" value="Genomic_DNA"/>
</dbReference>
<evidence type="ECO:0000313" key="1">
    <source>
        <dbReference type="EMBL" id="KRZ01011.1"/>
    </source>
</evidence>
<keyword evidence="2" id="KW-1185">Reference proteome</keyword>
<comment type="caution">
    <text evidence="1">The sequence shown here is derived from an EMBL/GenBank/DDBJ whole genome shotgun (WGS) entry which is preliminary data.</text>
</comment>
<sequence>MQRQEVNVILQSNKSGTTVQDEYADTLCLRQDVNAVVLIHHEHRKSDILIPENYAFMNRQAPFFLI</sequence>
<gene>
    <name evidence="1" type="ORF">T11_13252</name>
</gene>
<protein>
    <submittedName>
        <fullName evidence="1">Uncharacterized protein</fullName>
    </submittedName>
</protein>
<dbReference type="AlphaFoldDB" id="A0A0V1GSQ7"/>
<reference evidence="1 2" key="1">
    <citation type="submission" date="2015-01" db="EMBL/GenBank/DDBJ databases">
        <title>Evolution of Trichinella species and genotypes.</title>
        <authorList>
            <person name="Korhonen P.K."/>
            <person name="Edoardo P."/>
            <person name="Giuseppe L.R."/>
            <person name="Gasser R.B."/>
        </authorList>
    </citation>
    <scope>NUCLEOTIDE SEQUENCE [LARGE SCALE GENOMIC DNA]</scope>
    <source>
        <strain evidence="1">ISS1029</strain>
    </source>
</reference>
<name>A0A0V1GSQ7_9BILA</name>
<proteinExistence type="predicted"/>
<accession>A0A0V1GSQ7</accession>